<gene>
    <name evidence="4" type="ORF">Rcae01_02874</name>
</gene>
<dbReference type="RefSeq" id="WP_345684283.1">
    <property type="nucleotide sequence ID" value="NZ_BAABRO010000005.1"/>
</dbReference>
<keyword evidence="2" id="KW-0378">Hydrolase</keyword>
<dbReference type="EMBL" id="BAABRO010000005">
    <property type="protein sequence ID" value="GAA5507418.1"/>
    <property type="molecule type" value="Genomic_DNA"/>
</dbReference>
<dbReference type="InterPro" id="IPR000917">
    <property type="entry name" value="Sulfatase_N"/>
</dbReference>
<evidence type="ECO:0000256" key="1">
    <source>
        <dbReference type="ARBA" id="ARBA00008779"/>
    </source>
</evidence>
<proteinExistence type="inferred from homology"/>
<protein>
    <submittedName>
        <fullName evidence="4">N-acetylgalactosamine-6-O-sulfatase</fullName>
    </submittedName>
</protein>
<reference evidence="4 5" key="1">
    <citation type="submission" date="2024-02" db="EMBL/GenBank/DDBJ databases">
        <title>Rhodopirellula caenicola NBRC 110016.</title>
        <authorList>
            <person name="Ichikawa N."/>
            <person name="Katano-Makiyama Y."/>
            <person name="Hidaka K."/>
        </authorList>
    </citation>
    <scope>NUCLEOTIDE SEQUENCE [LARGE SCALE GENOMIC DNA]</scope>
    <source>
        <strain evidence="4 5">NBRC 110016</strain>
    </source>
</reference>
<dbReference type="Gene3D" id="3.30.1120.10">
    <property type="match status" value="1"/>
</dbReference>
<evidence type="ECO:0000313" key="4">
    <source>
        <dbReference type="EMBL" id="GAA5507418.1"/>
    </source>
</evidence>
<dbReference type="Proteomes" id="UP001416858">
    <property type="component" value="Unassembled WGS sequence"/>
</dbReference>
<evidence type="ECO:0000256" key="2">
    <source>
        <dbReference type="ARBA" id="ARBA00022801"/>
    </source>
</evidence>
<evidence type="ECO:0000259" key="3">
    <source>
        <dbReference type="Pfam" id="PF00884"/>
    </source>
</evidence>
<name>A0ABP9VQG4_9BACT</name>
<dbReference type="InterPro" id="IPR017850">
    <property type="entry name" value="Alkaline_phosphatase_core_sf"/>
</dbReference>
<dbReference type="SUPFAM" id="SSF53649">
    <property type="entry name" value="Alkaline phosphatase-like"/>
    <property type="match status" value="1"/>
</dbReference>
<comment type="caution">
    <text evidence="4">The sequence shown here is derived from an EMBL/GenBank/DDBJ whole genome shotgun (WGS) entry which is preliminary data.</text>
</comment>
<evidence type="ECO:0000313" key="5">
    <source>
        <dbReference type="Proteomes" id="UP001416858"/>
    </source>
</evidence>
<sequence>MLRTTTLVNQIILITNLALVIVIASAGTVPAQTLEGSRPNIVFVLTDDQGMGDLACMGNTVLQTPHIDRFYQQSTRLTDFQVSPTCAPTRSALMSGRPPFKVGVTHTIRQRERMALDVYTLPQALQSAGYATGLFGKWHLGDEPAYLPQNRGFDEVLMHGAGGIGQTNLGDFPPNKDNVYFDNVLLHNDTIVQTKGFCTDLFFQAALNWIKQQTDTGKPYFAYIALNAPHAPLVAPDQYMQRFLDLGYDSGTAGRYGMIENIDDNVGLLMQQLADWKTLDNTLVIFMTDNGATHLSGKLNGQRVKHYNFGMNGGKNSPHEGGTHVPAFFRWKGVLSEGVDVDALITHLDIFPTFAELAGAKLPEKMQPLDGRSLLPLLINPNADWPNRELFVHCGRWDDGNREQEKYNKCAVRTERWRLVNHSELFDISVDPGETTDVAAANPEVVSQLQKAYDRWWDSAVPLMVNEGLPKVKPDDQPLVKRYEQQRHERGIPEWEPAERFVMRDQTLTK</sequence>
<dbReference type="PANTHER" id="PTHR42693">
    <property type="entry name" value="ARYLSULFATASE FAMILY MEMBER"/>
    <property type="match status" value="1"/>
</dbReference>
<keyword evidence="5" id="KW-1185">Reference proteome</keyword>
<feature type="domain" description="Sulfatase N-terminal" evidence="3">
    <location>
        <begin position="39"/>
        <end position="360"/>
    </location>
</feature>
<dbReference type="Pfam" id="PF00884">
    <property type="entry name" value="Sulfatase"/>
    <property type="match status" value="1"/>
</dbReference>
<dbReference type="Gene3D" id="3.40.720.10">
    <property type="entry name" value="Alkaline Phosphatase, subunit A"/>
    <property type="match status" value="1"/>
</dbReference>
<dbReference type="InterPro" id="IPR050738">
    <property type="entry name" value="Sulfatase"/>
</dbReference>
<dbReference type="PANTHER" id="PTHR42693:SF53">
    <property type="entry name" value="ENDO-4-O-SULFATASE"/>
    <property type="match status" value="1"/>
</dbReference>
<dbReference type="CDD" id="cd16146">
    <property type="entry name" value="ARS_like"/>
    <property type="match status" value="1"/>
</dbReference>
<accession>A0ABP9VQG4</accession>
<comment type="similarity">
    <text evidence="1">Belongs to the sulfatase family.</text>
</comment>
<organism evidence="4 5">
    <name type="scientific">Novipirellula caenicola</name>
    <dbReference type="NCBI Taxonomy" id="1536901"/>
    <lineage>
        <taxon>Bacteria</taxon>
        <taxon>Pseudomonadati</taxon>
        <taxon>Planctomycetota</taxon>
        <taxon>Planctomycetia</taxon>
        <taxon>Pirellulales</taxon>
        <taxon>Pirellulaceae</taxon>
        <taxon>Novipirellula</taxon>
    </lineage>
</organism>